<dbReference type="CDD" id="cd04301">
    <property type="entry name" value="NAT_SF"/>
    <property type="match status" value="1"/>
</dbReference>
<gene>
    <name evidence="2" type="ORF">F0237_23575</name>
</gene>
<dbReference type="Pfam" id="PF00583">
    <property type="entry name" value="Acetyltransf_1"/>
    <property type="match status" value="1"/>
</dbReference>
<dbReference type="SUPFAM" id="SSF55729">
    <property type="entry name" value="Acyl-CoA N-acyltransferases (Nat)"/>
    <property type="match status" value="1"/>
</dbReference>
<dbReference type="RefSeq" id="WP_171325934.1">
    <property type="nucleotide sequence ID" value="NZ_VTXO01000020.1"/>
</dbReference>
<dbReference type="AlphaFoldDB" id="A0AAE5GVG9"/>
<evidence type="ECO:0000313" key="2">
    <source>
        <dbReference type="EMBL" id="NOI83635.1"/>
    </source>
</evidence>
<organism evidence="2 3">
    <name type="scientific">Vibrio tubiashii</name>
    <dbReference type="NCBI Taxonomy" id="29498"/>
    <lineage>
        <taxon>Bacteria</taxon>
        <taxon>Pseudomonadati</taxon>
        <taxon>Pseudomonadota</taxon>
        <taxon>Gammaproteobacteria</taxon>
        <taxon>Vibrionales</taxon>
        <taxon>Vibrionaceae</taxon>
        <taxon>Vibrio</taxon>
        <taxon>Vibrio oreintalis group</taxon>
    </lineage>
</organism>
<dbReference type="PROSITE" id="PS51186">
    <property type="entry name" value="GNAT"/>
    <property type="match status" value="1"/>
</dbReference>
<comment type="caution">
    <text evidence="2">The sequence shown here is derived from an EMBL/GenBank/DDBJ whole genome shotgun (WGS) entry which is preliminary data.</text>
</comment>
<proteinExistence type="predicted"/>
<dbReference type="EMBL" id="VTXO01000020">
    <property type="protein sequence ID" value="NOI83635.1"/>
    <property type="molecule type" value="Genomic_DNA"/>
</dbReference>
<dbReference type="InterPro" id="IPR016181">
    <property type="entry name" value="Acyl_CoA_acyltransferase"/>
</dbReference>
<feature type="domain" description="N-acetyltransferase" evidence="1">
    <location>
        <begin position="3"/>
        <end position="146"/>
    </location>
</feature>
<sequence>MSIIYRLGTLEECVQVVEQIAEFAHKESVESLSARLEGKSRSLIQVAQQGDDILGFKIGYQIDETTFYSWFGGVSSLARNKGVAQKLLDIQEQWVTDQGYKQLKVKSRNQFPAMLRLLIKNGYLIENYEQKQPLLESRIHFVKQLGECHKN</sequence>
<name>A0AAE5GVG9_9VIBR</name>
<evidence type="ECO:0000259" key="1">
    <source>
        <dbReference type="PROSITE" id="PS51186"/>
    </source>
</evidence>
<reference evidence="2 3" key="1">
    <citation type="submission" date="2019-08" db="EMBL/GenBank/DDBJ databases">
        <title>Draft genome sequencing and comparative genomics of hatchery-associated Vibrios.</title>
        <authorList>
            <person name="Kehlet-Delgado H."/>
            <person name="Mueller R.S."/>
        </authorList>
    </citation>
    <scope>NUCLEOTIDE SEQUENCE [LARGE SCALE GENOMIC DNA]</scope>
    <source>
        <strain evidence="2 3">01-65-5-1</strain>
    </source>
</reference>
<protein>
    <submittedName>
        <fullName evidence="2">GNAT family N-acetyltransferase</fullName>
    </submittedName>
</protein>
<dbReference type="Gene3D" id="3.40.630.30">
    <property type="match status" value="1"/>
</dbReference>
<dbReference type="Proteomes" id="UP000572722">
    <property type="component" value="Unassembled WGS sequence"/>
</dbReference>
<dbReference type="GO" id="GO:0016747">
    <property type="term" value="F:acyltransferase activity, transferring groups other than amino-acyl groups"/>
    <property type="evidence" value="ECO:0007669"/>
    <property type="project" value="InterPro"/>
</dbReference>
<accession>A0AAE5GVG9</accession>
<dbReference type="InterPro" id="IPR000182">
    <property type="entry name" value="GNAT_dom"/>
</dbReference>
<evidence type="ECO:0000313" key="3">
    <source>
        <dbReference type="Proteomes" id="UP000572722"/>
    </source>
</evidence>